<sequence length="85" mass="8757">MSSRQSYGSSFAHDKAYGGRSTSPRSTASSAYSSSSSSSIYANTAQSSRNFRYGTKSTPVVIHNGGGSNTNTGASSSASDSGYHR</sequence>
<dbReference type="AlphaFoldDB" id="A0A9P4QZ40"/>
<keyword evidence="3" id="KW-1185">Reference proteome</keyword>
<feature type="compositionally biased region" description="Low complexity" evidence="1">
    <location>
        <begin position="21"/>
        <end position="48"/>
    </location>
</feature>
<feature type="region of interest" description="Disordered" evidence="1">
    <location>
        <begin position="1"/>
        <end position="85"/>
    </location>
</feature>
<accession>A0A9P4QZ40</accession>
<organism evidence="2 3">
    <name type="scientific">Polyplosphaeria fusca</name>
    <dbReference type="NCBI Taxonomy" id="682080"/>
    <lineage>
        <taxon>Eukaryota</taxon>
        <taxon>Fungi</taxon>
        <taxon>Dikarya</taxon>
        <taxon>Ascomycota</taxon>
        <taxon>Pezizomycotina</taxon>
        <taxon>Dothideomycetes</taxon>
        <taxon>Pleosporomycetidae</taxon>
        <taxon>Pleosporales</taxon>
        <taxon>Tetraplosphaeriaceae</taxon>
        <taxon>Polyplosphaeria</taxon>
    </lineage>
</organism>
<evidence type="ECO:0000313" key="2">
    <source>
        <dbReference type="EMBL" id="KAF2735534.1"/>
    </source>
</evidence>
<reference evidence="2" key="1">
    <citation type="journal article" date="2020" name="Stud. Mycol.">
        <title>101 Dothideomycetes genomes: a test case for predicting lifestyles and emergence of pathogens.</title>
        <authorList>
            <person name="Haridas S."/>
            <person name="Albert R."/>
            <person name="Binder M."/>
            <person name="Bloem J."/>
            <person name="Labutti K."/>
            <person name="Salamov A."/>
            <person name="Andreopoulos B."/>
            <person name="Baker S."/>
            <person name="Barry K."/>
            <person name="Bills G."/>
            <person name="Bluhm B."/>
            <person name="Cannon C."/>
            <person name="Castanera R."/>
            <person name="Culley D."/>
            <person name="Daum C."/>
            <person name="Ezra D."/>
            <person name="Gonzalez J."/>
            <person name="Henrissat B."/>
            <person name="Kuo A."/>
            <person name="Liang C."/>
            <person name="Lipzen A."/>
            <person name="Lutzoni F."/>
            <person name="Magnuson J."/>
            <person name="Mondo S."/>
            <person name="Nolan M."/>
            <person name="Ohm R."/>
            <person name="Pangilinan J."/>
            <person name="Park H.-J."/>
            <person name="Ramirez L."/>
            <person name="Alfaro M."/>
            <person name="Sun H."/>
            <person name="Tritt A."/>
            <person name="Yoshinaga Y."/>
            <person name="Zwiers L.-H."/>
            <person name="Turgeon B."/>
            <person name="Goodwin S."/>
            <person name="Spatafora J."/>
            <person name="Crous P."/>
            <person name="Grigoriev I."/>
        </authorList>
    </citation>
    <scope>NUCLEOTIDE SEQUENCE</scope>
    <source>
        <strain evidence="2">CBS 125425</strain>
    </source>
</reference>
<evidence type="ECO:0000313" key="3">
    <source>
        <dbReference type="Proteomes" id="UP000799444"/>
    </source>
</evidence>
<comment type="caution">
    <text evidence="2">The sequence shown here is derived from an EMBL/GenBank/DDBJ whole genome shotgun (WGS) entry which is preliminary data.</text>
</comment>
<feature type="compositionally biased region" description="Low complexity" evidence="1">
    <location>
        <begin position="69"/>
        <end position="85"/>
    </location>
</feature>
<proteinExistence type="predicted"/>
<protein>
    <submittedName>
        <fullName evidence="2">Uncharacterized protein</fullName>
    </submittedName>
</protein>
<dbReference type="Proteomes" id="UP000799444">
    <property type="component" value="Unassembled WGS sequence"/>
</dbReference>
<name>A0A9P4QZ40_9PLEO</name>
<evidence type="ECO:0000256" key="1">
    <source>
        <dbReference type="SAM" id="MobiDB-lite"/>
    </source>
</evidence>
<gene>
    <name evidence="2" type="ORF">EJ04DRAFT_563223</name>
</gene>
<dbReference type="EMBL" id="ML996134">
    <property type="protein sequence ID" value="KAF2735534.1"/>
    <property type="molecule type" value="Genomic_DNA"/>
</dbReference>